<dbReference type="RefSeq" id="WP_188983455.1">
    <property type="nucleotide sequence ID" value="NZ_BMPO01000005.1"/>
</dbReference>
<dbReference type="EMBL" id="BMPO01000005">
    <property type="protein sequence ID" value="GGJ97102.1"/>
    <property type="molecule type" value="Genomic_DNA"/>
</dbReference>
<organism evidence="1 2">
    <name type="scientific">Pseudomonas matsuisoli</name>
    <dbReference type="NCBI Taxonomy" id="1515666"/>
    <lineage>
        <taxon>Bacteria</taxon>
        <taxon>Pseudomonadati</taxon>
        <taxon>Pseudomonadota</taxon>
        <taxon>Gammaproteobacteria</taxon>
        <taxon>Pseudomonadales</taxon>
        <taxon>Pseudomonadaceae</taxon>
        <taxon>Pseudomonas</taxon>
    </lineage>
</organism>
<keyword evidence="2" id="KW-1185">Reference proteome</keyword>
<sequence>MVQADQPEGEQRPYERLLRELTRAMEKVELAAALGQDAPEELEIKGLQASDVSLIEAYLSGERHWLSDWLDTVAEKPSHASESGGGPNIHALDCAICGHTIVCAAGHNRQPCPSCGSRLFLVTKPQ</sequence>
<evidence type="ECO:0008006" key="3">
    <source>
        <dbReference type="Google" id="ProtNLM"/>
    </source>
</evidence>
<gene>
    <name evidence="1" type="ORF">GCM10009304_23760</name>
</gene>
<name>A0A917PXF6_9PSED</name>
<evidence type="ECO:0000313" key="1">
    <source>
        <dbReference type="EMBL" id="GGJ97102.1"/>
    </source>
</evidence>
<protein>
    <recommendedName>
        <fullName evidence="3">Zinc-ribbon containing domain-containing protein</fullName>
    </recommendedName>
</protein>
<dbReference type="AlphaFoldDB" id="A0A917PXF6"/>
<proteinExistence type="predicted"/>
<evidence type="ECO:0000313" key="2">
    <source>
        <dbReference type="Proteomes" id="UP000635983"/>
    </source>
</evidence>
<comment type="caution">
    <text evidence="1">The sequence shown here is derived from an EMBL/GenBank/DDBJ whole genome shotgun (WGS) entry which is preliminary data.</text>
</comment>
<reference evidence="1" key="1">
    <citation type="journal article" date="2014" name="Int. J. Syst. Evol. Microbiol.">
        <title>Complete genome sequence of Corynebacterium casei LMG S-19264T (=DSM 44701T), isolated from a smear-ripened cheese.</title>
        <authorList>
            <consortium name="US DOE Joint Genome Institute (JGI-PGF)"/>
            <person name="Walter F."/>
            <person name="Albersmeier A."/>
            <person name="Kalinowski J."/>
            <person name="Ruckert C."/>
        </authorList>
    </citation>
    <scope>NUCLEOTIDE SEQUENCE</scope>
    <source>
        <strain evidence="1">JCM 30078</strain>
    </source>
</reference>
<reference evidence="1" key="2">
    <citation type="submission" date="2020-09" db="EMBL/GenBank/DDBJ databases">
        <authorList>
            <person name="Sun Q."/>
            <person name="Ohkuma M."/>
        </authorList>
    </citation>
    <scope>NUCLEOTIDE SEQUENCE</scope>
    <source>
        <strain evidence="1">JCM 30078</strain>
    </source>
</reference>
<dbReference type="Proteomes" id="UP000635983">
    <property type="component" value="Unassembled WGS sequence"/>
</dbReference>
<accession>A0A917PXF6</accession>